<feature type="compositionally biased region" description="Polar residues" evidence="1">
    <location>
        <begin position="1"/>
        <end position="16"/>
    </location>
</feature>
<evidence type="ECO:0000313" key="3">
    <source>
        <dbReference type="Proteomes" id="UP001228139"/>
    </source>
</evidence>
<name>A0AA50DHV4_9GAMM</name>
<organism evidence="2 3">
    <name type="scientific">Erwinia pyri</name>
    <dbReference type="NCBI Taxonomy" id="3062598"/>
    <lineage>
        <taxon>Bacteria</taxon>
        <taxon>Pseudomonadati</taxon>
        <taxon>Pseudomonadota</taxon>
        <taxon>Gammaproteobacteria</taxon>
        <taxon>Enterobacterales</taxon>
        <taxon>Erwiniaceae</taxon>
        <taxon>Erwinia</taxon>
    </lineage>
</organism>
<reference evidence="2 3" key="1">
    <citation type="submission" date="2023-07" db="EMBL/GenBank/DDBJ databases">
        <title>Pathogenic bacteria of pear tree diseases.</title>
        <authorList>
            <person name="Zhang Z."/>
            <person name="He L."/>
            <person name="Huang R."/>
        </authorList>
    </citation>
    <scope>NUCLEOTIDE SEQUENCE [LARGE SCALE GENOMIC DNA]</scope>
    <source>
        <strain evidence="2 3">DE2</strain>
    </source>
</reference>
<feature type="region of interest" description="Disordered" evidence="1">
    <location>
        <begin position="1"/>
        <end position="41"/>
    </location>
</feature>
<feature type="compositionally biased region" description="Polar residues" evidence="1">
    <location>
        <begin position="577"/>
        <end position="586"/>
    </location>
</feature>
<keyword evidence="3" id="KW-1185">Reference proteome</keyword>
<accession>A0AA50DHV4</accession>
<gene>
    <name evidence="2" type="ORF">Q3V30_18015</name>
</gene>
<dbReference type="EMBL" id="CP132353">
    <property type="protein sequence ID" value="WLS78334.1"/>
    <property type="molecule type" value="Genomic_DNA"/>
</dbReference>
<sequence length="586" mass="60567">MSNSIQQVPGQFQMNRPGSRGDEESGPRPDNGPGRAARAAASAGQFFSGLAEGGTALAGRGSTAAWNGMKSGGNVAWESTKTVGNATWGGVKSSGNLALTGAKIASNAGLKGAKIAGKTGWNDTKSSAVALGKFTLAPLQNKAWGALGGHALQQMITCGLPTMMREEAFIEAYNMLLPHLAEKHPAAAVGLQAAVSLANIAAQIHIREPRLERDPQQNQVAVRGQFGLSPDRAGVMQRDKPAEWNRLSEQTKTDSKRVTGQQIAAELMNVGMSMAGALTGNPGLTARVLSTQLRNVIYAGTRESLQATGSMVASRDGKASYGVSDANMSTNGAWYTLNTLAMGMLQDGLIQKALPKGYTVSGPEIRDASGQRLSGKALHEMGAIVSALRAACNTVIETGDAFLGKHYDAKQVGDSQKFSPSLPMKDYGRLLDHSIARLSWNNFANGSTLASQQIMNAITKGNMSPLLSSLFNNAGTAAAFGLTYKVVNQIYQAHSKVRGAVAAESQNPTSTQNQASLTAAAGNQATTSTGNQNQVTLTAAPANQPTTTGTLASSGQNPTGNSSAIATAGGSSSGTAQQRITGGSDS</sequence>
<dbReference type="Proteomes" id="UP001228139">
    <property type="component" value="Chromosome"/>
</dbReference>
<feature type="compositionally biased region" description="Low complexity" evidence="1">
    <location>
        <begin position="28"/>
        <end position="41"/>
    </location>
</feature>
<feature type="region of interest" description="Disordered" evidence="1">
    <location>
        <begin position="542"/>
        <end position="586"/>
    </location>
</feature>
<feature type="compositionally biased region" description="Polar residues" evidence="1">
    <location>
        <begin position="542"/>
        <end position="558"/>
    </location>
</feature>
<evidence type="ECO:0000256" key="1">
    <source>
        <dbReference type="SAM" id="MobiDB-lite"/>
    </source>
</evidence>
<dbReference type="KEGG" id="epi:Q3V30_18015"/>
<protein>
    <submittedName>
        <fullName evidence="2">Uncharacterized protein</fullName>
    </submittedName>
</protein>
<dbReference type="RefSeq" id="WP_306208096.1">
    <property type="nucleotide sequence ID" value="NZ_CP132353.1"/>
</dbReference>
<feature type="compositionally biased region" description="Low complexity" evidence="1">
    <location>
        <begin position="559"/>
        <end position="576"/>
    </location>
</feature>
<dbReference type="AlphaFoldDB" id="A0AA50DHV4"/>
<proteinExistence type="predicted"/>
<evidence type="ECO:0000313" key="2">
    <source>
        <dbReference type="EMBL" id="WLS78334.1"/>
    </source>
</evidence>